<comment type="caution">
    <text evidence="2">The sequence shown here is derived from an EMBL/GenBank/DDBJ whole genome shotgun (WGS) entry which is preliminary data.</text>
</comment>
<sequence length="598" mass="65666">MESGWYFVVFPDCERARPIADRFDREAHRVIRYPSGRPMVLAKMPADQLVAGGTVPKVAIGLSSATPRRLARSDVDSLAHALAGSFHLVAAEARGVRVQGSASGLRRVHHAVIDGVPIASDRADVLAGLGGFGFDERALAIRLLRALPHPLSEEPLWRGVTPVPPDSAVVLDADGRRSRTVRWWRRPDPVRSRAEGAVQLRAALAEAVAVRTAAGATVHCDLSGGLDSTPICYLAAQGPATIVATTMYNEDPGGKEDLYWARRALPAMPGIEQQVGLLDDMPNFFEGMPAVTARLDEPTQAYLTAPRIRYSIRSAQERGARLYLTGLGGDHLLHGLPVWDHTVFRRRPLHAWRRIRLSSMLQNRSLGTTLRELLDNESYRGWLSRTAGSARRARQARSEMRLSWDQEIGLPRWLTEDATAAVLERIQEIAEQAQPLGETRAAHAELAMVRDGTRIIRGTEQYAAALDMPFASPFFDDRVVEACFAVRHEERDSPMEFKPLIKAAMRDALPAEFLKRGSKMGGSTQAARGLAAHWPEILGLCEDSPLAALGIVDFDVLARSESPEHMRARDAMLDDTVNCAVFLRNHGRSGQEGRDAAA</sequence>
<accession>A0ABP6XB97</accession>
<proteinExistence type="predicted"/>
<evidence type="ECO:0000313" key="3">
    <source>
        <dbReference type="Proteomes" id="UP001500689"/>
    </source>
</evidence>
<name>A0ABP6XB97_9PSEU</name>
<dbReference type="SUPFAM" id="SSF52402">
    <property type="entry name" value="Adenine nucleotide alpha hydrolases-like"/>
    <property type="match status" value="1"/>
</dbReference>
<keyword evidence="3" id="KW-1185">Reference proteome</keyword>
<dbReference type="RefSeq" id="WP_344864905.1">
    <property type="nucleotide sequence ID" value="NZ_BAAAZN010000013.1"/>
</dbReference>
<dbReference type="EMBL" id="BAAAZN010000013">
    <property type="protein sequence ID" value="GAA3564472.1"/>
    <property type="molecule type" value="Genomic_DNA"/>
</dbReference>
<gene>
    <name evidence="2" type="ORF">GCM10022222_55230</name>
</gene>
<dbReference type="Gene3D" id="3.40.50.620">
    <property type="entry name" value="HUPs"/>
    <property type="match status" value="1"/>
</dbReference>
<dbReference type="InterPro" id="IPR014729">
    <property type="entry name" value="Rossmann-like_a/b/a_fold"/>
</dbReference>
<dbReference type="Proteomes" id="UP001500689">
    <property type="component" value="Unassembled WGS sequence"/>
</dbReference>
<organism evidence="2 3">
    <name type="scientific">Amycolatopsis ultiminotia</name>
    <dbReference type="NCBI Taxonomy" id="543629"/>
    <lineage>
        <taxon>Bacteria</taxon>
        <taxon>Bacillati</taxon>
        <taxon>Actinomycetota</taxon>
        <taxon>Actinomycetes</taxon>
        <taxon>Pseudonocardiales</taxon>
        <taxon>Pseudonocardiaceae</taxon>
        <taxon>Amycolatopsis</taxon>
    </lineage>
</organism>
<protein>
    <recommendedName>
        <fullName evidence="1">Asparagine synthetase domain-containing protein</fullName>
    </recommendedName>
</protein>
<evidence type="ECO:0000313" key="2">
    <source>
        <dbReference type="EMBL" id="GAA3564472.1"/>
    </source>
</evidence>
<feature type="domain" description="Asparagine synthetase" evidence="1">
    <location>
        <begin position="199"/>
        <end position="557"/>
    </location>
</feature>
<dbReference type="InterPro" id="IPR001962">
    <property type="entry name" value="Asn_synthase"/>
</dbReference>
<evidence type="ECO:0000259" key="1">
    <source>
        <dbReference type="Pfam" id="PF00733"/>
    </source>
</evidence>
<reference evidence="3" key="1">
    <citation type="journal article" date="2019" name="Int. J. Syst. Evol. Microbiol.">
        <title>The Global Catalogue of Microorganisms (GCM) 10K type strain sequencing project: providing services to taxonomists for standard genome sequencing and annotation.</title>
        <authorList>
            <consortium name="The Broad Institute Genomics Platform"/>
            <consortium name="The Broad Institute Genome Sequencing Center for Infectious Disease"/>
            <person name="Wu L."/>
            <person name="Ma J."/>
        </authorList>
    </citation>
    <scope>NUCLEOTIDE SEQUENCE [LARGE SCALE GENOMIC DNA]</scope>
    <source>
        <strain evidence="3">JCM 16898</strain>
    </source>
</reference>
<dbReference type="Pfam" id="PF00733">
    <property type="entry name" value="Asn_synthase"/>
    <property type="match status" value="1"/>
</dbReference>